<protein>
    <submittedName>
        <fullName evidence="1">Uncharacterized protein</fullName>
    </submittedName>
</protein>
<reference evidence="1" key="1">
    <citation type="journal article" date="2014" name="Front. Microbiol.">
        <title>High frequency of phylogenetically diverse reductive dehalogenase-homologous genes in deep subseafloor sedimentary metagenomes.</title>
        <authorList>
            <person name="Kawai M."/>
            <person name="Futagami T."/>
            <person name="Toyoda A."/>
            <person name="Takaki Y."/>
            <person name="Nishi S."/>
            <person name="Hori S."/>
            <person name="Arai W."/>
            <person name="Tsubouchi T."/>
            <person name="Morono Y."/>
            <person name="Uchiyama I."/>
            <person name="Ito T."/>
            <person name="Fujiyama A."/>
            <person name="Inagaki F."/>
            <person name="Takami H."/>
        </authorList>
    </citation>
    <scope>NUCLEOTIDE SEQUENCE</scope>
    <source>
        <strain evidence="1">Expedition CK06-06</strain>
    </source>
</reference>
<dbReference type="EMBL" id="BARS01020539">
    <property type="protein sequence ID" value="GAG08483.1"/>
    <property type="molecule type" value="Genomic_DNA"/>
</dbReference>
<name>X0V7P7_9ZZZZ</name>
<accession>X0V7P7</accession>
<gene>
    <name evidence="1" type="ORF">S01H1_33108</name>
</gene>
<dbReference type="AlphaFoldDB" id="X0V7P7"/>
<organism evidence="1">
    <name type="scientific">marine sediment metagenome</name>
    <dbReference type="NCBI Taxonomy" id="412755"/>
    <lineage>
        <taxon>unclassified sequences</taxon>
        <taxon>metagenomes</taxon>
        <taxon>ecological metagenomes</taxon>
    </lineage>
</organism>
<evidence type="ECO:0000313" key="1">
    <source>
        <dbReference type="EMBL" id="GAG08483.1"/>
    </source>
</evidence>
<proteinExistence type="predicted"/>
<sequence>MTKQEEIKKEIAKLCLVSVDGSFVDWEGADKHDKEQAYGQADELLKYLHSQGVVIKVVTDNTQWKPTLRSFMRLLFLGERRLAGYRVAVEPLIEAK</sequence>
<comment type="caution">
    <text evidence="1">The sequence shown here is derived from an EMBL/GenBank/DDBJ whole genome shotgun (WGS) entry which is preliminary data.</text>
</comment>